<organism evidence="2 3">
    <name type="scientific">Giardia muris</name>
    <dbReference type="NCBI Taxonomy" id="5742"/>
    <lineage>
        <taxon>Eukaryota</taxon>
        <taxon>Metamonada</taxon>
        <taxon>Diplomonadida</taxon>
        <taxon>Hexamitidae</taxon>
        <taxon>Giardiinae</taxon>
        <taxon>Giardia</taxon>
    </lineage>
</organism>
<protein>
    <submittedName>
        <fullName evidence="2">Uncharacterized protein</fullName>
    </submittedName>
</protein>
<evidence type="ECO:0000313" key="2">
    <source>
        <dbReference type="EMBL" id="TNJ27806.1"/>
    </source>
</evidence>
<feature type="region of interest" description="Disordered" evidence="1">
    <location>
        <begin position="206"/>
        <end position="240"/>
    </location>
</feature>
<reference evidence="2 3" key="1">
    <citation type="submission" date="2019-05" db="EMBL/GenBank/DDBJ databases">
        <title>The compact genome of Giardia muris reveals important steps in the evolution of intestinal protozoan parasites.</title>
        <authorList>
            <person name="Xu F."/>
            <person name="Jimenez-Gonzalez A."/>
            <person name="Einarsson E."/>
            <person name="Astvaldsson A."/>
            <person name="Peirasmaki D."/>
            <person name="Eckmann L."/>
            <person name="Andersson J.O."/>
            <person name="Svard S.G."/>
            <person name="Jerlstrom-Hultqvist J."/>
        </authorList>
    </citation>
    <scope>NUCLEOTIDE SEQUENCE [LARGE SCALE GENOMIC DNA]</scope>
    <source>
        <strain evidence="2 3">Roberts-Thomson</strain>
    </source>
</reference>
<sequence>MELESGFVGYLGPTEGGTPRTPQRWSRPRGPVTPLTDGYVRARKAAESPQTSLSTDLIRLGMTYATAHRRKTARTPRVPAPPPPRIAPSSLPVGTRAYARGYHTRPDASWVVALDAARVGAPHCKLVVLPSNQDLHLERLATSPDHRYAEICGFSRYQIITSPPTPHAPRPIHPYSFIRPLSPIGRSRPYDAHFLVDKRCDTPLLSLDNNVKTGPRARPSPVRRDSSSLTRPVNGRVTDD</sequence>
<evidence type="ECO:0000256" key="1">
    <source>
        <dbReference type="SAM" id="MobiDB-lite"/>
    </source>
</evidence>
<dbReference type="AlphaFoldDB" id="A0A4Z1SPS2"/>
<dbReference type="EMBL" id="VDLU01000003">
    <property type="protein sequence ID" value="TNJ27806.1"/>
    <property type="molecule type" value="Genomic_DNA"/>
</dbReference>
<gene>
    <name evidence="2" type="ORF">GMRT_12198</name>
</gene>
<evidence type="ECO:0000313" key="3">
    <source>
        <dbReference type="Proteomes" id="UP000315496"/>
    </source>
</evidence>
<name>A0A4Z1SPS2_GIAMU</name>
<comment type="caution">
    <text evidence="2">The sequence shown here is derived from an EMBL/GenBank/DDBJ whole genome shotgun (WGS) entry which is preliminary data.</text>
</comment>
<accession>A0A4Z1SPS2</accession>
<dbReference type="Proteomes" id="UP000315496">
    <property type="component" value="Chromosome 3"/>
</dbReference>
<keyword evidence="3" id="KW-1185">Reference proteome</keyword>
<dbReference type="VEuPathDB" id="GiardiaDB:GMRT_12198"/>
<feature type="region of interest" description="Disordered" evidence="1">
    <location>
        <begin position="1"/>
        <end position="36"/>
    </location>
</feature>
<feature type="region of interest" description="Disordered" evidence="1">
    <location>
        <begin position="68"/>
        <end position="92"/>
    </location>
</feature>
<proteinExistence type="predicted"/>